<keyword evidence="2" id="KW-1185">Reference proteome</keyword>
<dbReference type="InterPro" id="IPR049718">
    <property type="entry name" value="AKO59007-like"/>
</dbReference>
<dbReference type="KEGG" id="npz:ACX27_26750"/>
<protein>
    <recommendedName>
        <fullName evidence="3">Phage major capsid protein</fullName>
    </recommendedName>
</protein>
<evidence type="ECO:0008006" key="3">
    <source>
        <dbReference type="Google" id="ProtNLM"/>
    </source>
</evidence>
<dbReference type="OrthoDB" id="484991at2"/>
<dbReference type="NCBIfam" id="NF033394">
    <property type="entry name" value="capsid_maj_Podo"/>
    <property type="match status" value="1"/>
</dbReference>
<dbReference type="PATRIC" id="fig|224013.5.peg.6406"/>
<evidence type="ECO:0000313" key="2">
    <source>
        <dbReference type="Proteomes" id="UP000062645"/>
    </source>
</evidence>
<dbReference type="Proteomes" id="UP000062645">
    <property type="component" value="Chromosome"/>
</dbReference>
<evidence type="ECO:0000313" key="1">
    <source>
        <dbReference type="EMBL" id="ALF55628.1"/>
    </source>
</evidence>
<dbReference type="STRING" id="224013.ACX27_26750"/>
<dbReference type="RefSeq" id="WP_062296976.1">
    <property type="nucleotide sequence ID" value="NZ_CP012036.1"/>
</dbReference>
<organism evidence="1 2">
    <name type="scientific">Nostoc piscinale CENA21</name>
    <dbReference type="NCBI Taxonomy" id="224013"/>
    <lineage>
        <taxon>Bacteria</taxon>
        <taxon>Bacillati</taxon>
        <taxon>Cyanobacteriota</taxon>
        <taxon>Cyanophyceae</taxon>
        <taxon>Nostocales</taxon>
        <taxon>Nostocaceae</taxon>
        <taxon>Nostoc</taxon>
    </lineage>
</organism>
<reference evidence="2" key="1">
    <citation type="submission" date="2015-07" db="EMBL/GenBank/DDBJ databases">
        <title>Genome Of Nitrogen-Fixing Cyanobacterium Nostoc piscinale CENA21 From Solimoes/Amazon River Floodplain Sediments And Comparative Genomics To Uncover Biosynthetic Natural Products Potential.</title>
        <authorList>
            <person name="Leao T.F."/>
            <person name="Leao P.N."/>
            <person name="Guimaraes P.I."/>
            <person name="de Melo A.G.C."/>
            <person name="Ramos R.T.J."/>
            <person name="Silva A."/>
            <person name="Fiore M.F."/>
            <person name="Schneider M.P.C."/>
        </authorList>
    </citation>
    <scope>NUCLEOTIDE SEQUENCE [LARGE SCALE GENOMIC DNA]</scope>
    <source>
        <strain evidence="2">CENA21</strain>
    </source>
</reference>
<reference evidence="1 2" key="2">
    <citation type="journal article" date="2016" name="Genome Announc.">
        <title>Draft Genome Sequence of the N2-Fixing Cyanobacterium Nostoc piscinale CENA21, Isolated from the Brazilian Amazon Floodplain.</title>
        <authorList>
            <person name="Leao T."/>
            <person name="Guimaraes P.I."/>
            <person name="de Melo A.G."/>
            <person name="Ramos R.T."/>
            <person name="Leao P.N."/>
            <person name="Silva A."/>
            <person name="Fiore M.F."/>
            <person name="Schneider M.P."/>
        </authorList>
    </citation>
    <scope>NUCLEOTIDE SEQUENCE [LARGE SCALE GENOMIC DNA]</scope>
    <source>
        <strain evidence="1 2">CENA21</strain>
    </source>
</reference>
<gene>
    <name evidence="1" type="ORF">ACX27_26750</name>
</gene>
<name>A0A0M4SVB0_9NOSO</name>
<sequence>MATIISPVDALELLVQEEVASTPLEMYPMLDRLRAAGNLRVARQRQIKWNINAAGATATGEATTASVSAYSADTYVPATLAIGENRIRHSFSIQKELIAEAATAGKGALRDLFAADIRSGVRICLESLQTNIYTGTGLPTNGGVVGLDNVVTATSYANISGTTYTNWTCFRSANGGTNRALALNLLTGMEVGIYGKGGNFTAIYTTPAIVATYKALFAAQANIQPAAIPSMTADLGYTGVAYAGRPIIQDPYAPANRLYWVDERDIFLYTYGQSNSQNQQGMQFCIEQLPSDNPDALRYAIYVKPQLQVFNRGKNVAQLGDIT</sequence>
<dbReference type="EMBL" id="CP012036">
    <property type="protein sequence ID" value="ALF55628.1"/>
    <property type="molecule type" value="Genomic_DNA"/>
</dbReference>
<dbReference type="AlphaFoldDB" id="A0A0M4SVB0"/>
<accession>A0A0M4SVB0</accession>
<proteinExistence type="predicted"/>